<evidence type="ECO:0000313" key="2">
    <source>
        <dbReference type="Proteomes" id="UP000019804"/>
    </source>
</evidence>
<gene>
    <name evidence="1" type="ORF">EURHEDRAFT_385653</name>
</gene>
<name>A0A017SH14_ASPRC</name>
<keyword evidence="2" id="KW-1185">Reference proteome</keyword>
<dbReference type="HOGENOM" id="CLU_142397_0_0_1"/>
<dbReference type="AlphaFoldDB" id="A0A017SH14"/>
<evidence type="ECO:0000313" key="1">
    <source>
        <dbReference type="EMBL" id="EYE96257.1"/>
    </source>
</evidence>
<dbReference type="Proteomes" id="UP000019804">
    <property type="component" value="Unassembled WGS sequence"/>
</dbReference>
<dbReference type="EMBL" id="KK088419">
    <property type="protein sequence ID" value="EYE96257.1"/>
    <property type="molecule type" value="Genomic_DNA"/>
</dbReference>
<dbReference type="RefSeq" id="XP_040639945.1">
    <property type="nucleotide sequence ID" value="XM_040779656.1"/>
</dbReference>
<sequence>MIRTNLTIAAAILREEIKQMIPETNTGSLLTIPENHQPCLIEDKDGNKNYFGDLLATRCLQLLRAMGVGGKDWEYRVAHFPNNTKISNDRKKAYLVPLSKYFILIPGGLLSEGTYTYITHDMTISKGGTFILFVPE</sequence>
<organism evidence="1 2">
    <name type="scientific">Aspergillus ruber (strain CBS 135680)</name>
    <dbReference type="NCBI Taxonomy" id="1388766"/>
    <lineage>
        <taxon>Eukaryota</taxon>
        <taxon>Fungi</taxon>
        <taxon>Dikarya</taxon>
        <taxon>Ascomycota</taxon>
        <taxon>Pezizomycotina</taxon>
        <taxon>Eurotiomycetes</taxon>
        <taxon>Eurotiomycetidae</taxon>
        <taxon>Eurotiales</taxon>
        <taxon>Aspergillaceae</taxon>
        <taxon>Aspergillus</taxon>
        <taxon>Aspergillus subgen. Aspergillus</taxon>
    </lineage>
</organism>
<dbReference type="GeneID" id="63694780"/>
<reference evidence="2" key="1">
    <citation type="journal article" date="2014" name="Nat. Commun.">
        <title>Genomic adaptations of the halophilic Dead Sea filamentous fungus Eurotium rubrum.</title>
        <authorList>
            <person name="Kis-Papo T."/>
            <person name="Weig A.R."/>
            <person name="Riley R."/>
            <person name="Persoh D."/>
            <person name="Salamov A."/>
            <person name="Sun H."/>
            <person name="Lipzen A."/>
            <person name="Wasser S.P."/>
            <person name="Rambold G."/>
            <person name="Grigoriev I.V."/>
            <person name="Nevo E."/>
        </authorList>
    </citation>
    <scope>NUCLEOTIDE SEQUENCE [LARGE SCALE GENOMIC DNA]</scope>
    <source>
        <strain evidence="2">CBS 135680</strain>
    </source>
</reference>
<proteinExistence type="predicted"/>
<dbReference type="OrthoDB" id="4390692at2759"/>
<protein>
    <submittedName>
        <fullName evidence="1">Uncharacterized protein</fullName>
    </submittedName>
</protein>
<accession>A0A017SH14</accession>